<protein>
    <submittedName>
        <fullName evidence="1">DNA-directed RNA polymerase subunit beta</fullName>
    </submittedName>
</protein>
<proteinExistence type="evidence at transcript level"/>
<accession>C7DK05</accession>
<feature type="non-terminal residue" evidence="1">
    <location>
        <position position="1"/>
    </location>
</feature>
<sequence length="115" mass="13083">ERRGCEVRCFGRALSVVDSGRPYDRGVKTRCQACGYYWTRFANQPESLNLAIYESFRRRDGNHSERTVAGRPWASEYTCESALAQRGRGRSELSRRSYPIVPPAARAESAYKNQG</sequence>
<evidence type="ECO:0000313" key="1">
    <source>
        <dbReference type="EMBL" id="ACT52859.1"/>
    </source>
</evidence>
<keyword evidence="1" id="KW-0240">DNA-directed RNA polymerase</keyword>
<name>C7DK05_9APHY</name>
<organism evidence="1">
    <name type="scientific">Polyporus grammocephalus</name>
    <dbReference type="NCBI Taxonomy" id="196234"/>
    <lineage>
        <taxon>Eukaryota</taxon>
        <taxon>Fungi</taxon>
        <taxon>Dikarya</taxon>
        <taxon>Basidiomycota</taxon>
        <taxon>Agaricomycotina</taxon>
        <taxon>Agaricomycetes</taxon>
        <taxon>Polyporales</taxon>
        <taxon>Polyporaceae</taxon>
        <taxon>Polyporus</taxon>
    </lineage>
</organism>
<dbReference type="EMBL" id="GQ141644">
    <property type="protein sequence ID" value="ACT52859.1"/>
    <property type="molecule type" value="mRNA"/>
</dbReference>
<keyword evidence="1" id="KW-0804">Transcription</keyword>
<dbReference type="GO" id="GO:0000428">
    <property type="term" value="C:DNA-directed RNA polymerase complex"/>
    <property type="evidence" value="ECO:0007669"/>
    <property type="project" value="UniProtKB-KW"/>
</dbReference>
<dbReference type="AlphaFoldDB" id="C7DK05"/>
<feature type="non-terminal residue" evidence="1">
    <location>
        <position position="115"/>
    </location>
</feature>
<reference evidence="1" key="1">
    <citation type="submission" date="2009-05" db="EMBL/GenBank/DDBJ databases">
        <title>Characterization of Differentially Expressed Genes Related to Laccase Biosynthesis of White-Rot Fungus TR16.</title>
        <authorList>
            <person name="Chen Q.-T."/>
            <person name="Guo L.-Q."/>
            <person name="Lin J.-F."/>
        </authorList>
    </citation>
    <scope>NUCLEOTIDE SEQUENCE</scope>
    <source>
        <strain evidence="1">TR16</strain>
    </source>
</reference>